<feature type="transmembrane region" description="Helical" evidence="5">
    <location>
        <begin position="200"/>
        <end position="224"/>
    </location>
</feature>
<evidence type="ECO:0000256" key="3">
    <source>
        <dbReference type="PROSITE-ProRule" id="PRU00284"/>
    </source>
</evidence>
<dbReference type="PANTHER" id="PTHR43531:SF11">
    <property type="entry name" value="METHYL-ACCEPTING CHEMOTAXIS PROTEIN 3"/>
    <property type="match status" value="1"/>
</dbReference>
<dbReference type="OrthoDB" id="1112389at2"/>
<feature type="compositionally biased region" description="Basic and acidic residues" evidence="4">
    <location>
        <begin position="522"/>
        <end position="554"/>
    </location>
</feature>
<gene>
    <name evidence="8" type="ORF">DFO77_12725</name>
</gene>
<comment type="similarity">
    <text evidence="2">Belongs to the methyl-accepting chemotaxis (MCP) protein family.</text>
</comment>
<dbReference type="PRINTS" id="PR00260">
    <property type="entry name" value="CHEMTRNSDUCR"/>
</dbReference>
<evidence type="ECO:0000259" key="7">
    <source>
        <dbReference type="PROSITE" id="PS50885"/>
    </source>
</evidence>
<feature type="region of interest" description="Disordered" evidence="4">
    <location>
        <begin position="522"/>
        <end position="579"/>
    </location>
</feature>
<evidence type="ECO:0000256" key="5">
    <source>
        <dbReference type="SAM" id="Phobius"/>
    </source>
</evidence>
<dbReference type="Gene3D" id="1.10.287.950">
    <property type="entry name" value="Methyl-accepting chemotaxis protein"/>
    <property type="match status" value="1"/>
</dbReference>
<evidence type="ECO:0000256" key="4">
    <source>
        <dbReference type="SAM" id="MobiDB-lite"/>
    </source>
</evidence>
<evidence type="ECO:0000256" key="1">
    <source>
        <dbReference type="ARBA" id="ARBA00022500"/>
    </source>
</evidence>
<keyword evidence="9" id="KW-1185">Reference proteome</keyword>
<dbReference type="CDD" id="cd06225">
    <property type="entry name" value="HAMP"/>
    <property type="match status" value="1"/>
</dbReference>
<dbReference type="InterPro" id="IPR003660">
    <property type="entry name" value="HAMP_dom"/>
</dbReference>
<feature type="compositionally biased region" description="Basic and acidic residues" evidence="4">
    <location>
        <begin position="569"/>
        <end position="579"/>
    </location>
</feature>
<keyword evidence="5" id="KW-1133">Transmembrane helix</keyword>
<evidence type="ECO:0000256" key="2">
    <source>
        <dbReference type="ARBA" id="ARBA00029447"/>
    </source>
</evidence>
<dbReference type="AlphaFoldDB" id="A0A2T0XR93"/>
<dbReference type="SMART" id="SM00283">
    <property type="entry name" value="MA"/>
    <property type="match status" value="1"/>
</dbReference>
<dbReference type="Pfam" id="PF00015">
    <property type="entry name" value="MCPsignal"/>
    <property type="match status" value="1"/>
</dbReference>
<dbReference type="EMBL" id="QPIZ01000027">
    <property type="protein sequence ID" value="RCW29532.1"/>
    <property type="molecule type" value="Genomic_DNA"/>
</dbReference>
<dbReference type="GO" id="GO:0007165">
    <property type="term" value="P:signal transduction"/>
    <property type="evidence" value="ECO:0007669"/>
    <property type="project" value="UniProtKB-KW"/>
</dbReference>
<evidence type="ECO:0000259" key="6">
    <source>
        <dbReference type="PROSITE" id="PS50111"/>
    </source>
</evidence>
<accession>A0A2T0XR93</accession>
<dbReference type="SUPFAM" id="SSF58104">
    <property type="entry name" value="Methyl-accepting chemotaxis protein (MCP) signaling domain"/>
    <property type="match status" value="1"/>
</dbReference>
<organism evidence="8 9">
    <name type="scientific">Marinilabilia salmonicolor</name>
    <dbReference type="NCBI Taxonomy" id="989"/>
    <lineage>
        <taxon>Bacteria</taxon>
        <taxon>Pseudomonadati</taxon>
        <taxon>Bacteroidota</taxon>
        <taxon>Bacteroidia</taxon>
        <taxon>Marinilabiliales</taxon>
        <taxon>Marinilabiliaceae</taxon>
        <taxon>Marinilabilia</taxon>
    </lineage>
</organism>
<name>A0A2T0XR93_9BACT</name>
<dbReference type="PROSITE" id="PS50111">
    <property type="entry name" value="CHEMOTAXIS_TRANSDUC_2"/>
    <property type="match status" value="1"/>
</dbReference>
<feature type="domain" description="Methyl-accepting transducer" evidence="6">
    <location>
        <begin position="282"/>
        <end position="497"/>
    </location>
</feature>
<dbReference type="PANTHER" id="PTHR43531">
    <property type="entry name" value="PROTEIN ICFG"/>
    <property type="match status" value="1"/>
</dbReference>
<protein>
    <submittedName>
        <fullName evidence="8">Methyl-accepting chemotaxis protein</fullName>
    </submittedName>
</protein>
<proteinExistence type="inferred from homology"/>
<dbReference type="CDD" id="cd11386">
    <property type="entry name" value="MCP_signal"/>
    <property type="match status" value="1"/>
</dbReference>
<keyword evidence="5" id="KW-0812">Transmembrane</keyword>
<dbReference type="RefSeq" id="WP_106152101.1">
    <property type="nucleotide sequence ID" value="NZ_PVTS01000003.1"/>
</dbReference>
<dbReference type="GO" id="GO:0005886">
    <property type="term" value="C:plasma membrane"/>
    <property type="evidence" value="ECO:0007669"/>
    <property type="project" value="TreeGrafter"/>
</dbReference>
<keyword evidence="5" id="KW-0472">Membrane</keyword>
<dbReference type="GO" id="GO:0004888">
    <property type="term" value="F:transmembrane signaling receptor activity"/>
    <property type="evidence" value="ECO:0007669"/>
    <property type="project" value="InterPro"/>
</dbReference>
<dbReference type="InterPro" id="IPR004089">
    <property type="entry name" value="MCPsignal_dom"/>
</dbReference>
<dbReference type="Proteomes" id="UP000252733">
    <property type="component" value="Unassembled WGS sequence"/>
</dbReference>
<comment type="caution">
    <text evidence="8">The sequence shown here is derived from an EMBL/GenBank/DDBJ whole genome shotgun (WGS) entry which is preliminary data.</text>
</comment>
<dbReference type="GO" id="GO:0006935">
    <property type="term" value="P:chemotaxis"/>
    <property type="evidence" value="ECO:0007669"/>
    <property type="project" value="UniProtKB-KW"/>
</dbReference>
<dbReference type="Pfam" id="PF00672">
    <property type="entry name" value="HAMP"/>
    <property type="match status" value="1"/>
</dbReference>
<dbReference type="SMART" id="SM00304">
    <property type="entry name" value="HAMP"/>
    <property type="match status" value="1"/>
</dbReference>
<keyword evidence="3" id="KW-0807">Transducer</keyword>
<keyword evidence="1" id="KW-0145">Chemotaxis</keyword>
<feature type="transmembrane region" description="Helical" evidence="5">
    <location>
        <begin position="12"/>
        <end position="33"/>
    </location>
</feature>
<dbReference type="PROSITE" id="PS50885">
    <property type="entry name" value="HAMP"/>
    <property type="match status" value="1"/>
</dbReference>
<evidence type="ECO:0000313" key="8">
    <source>
        <dbReference type="EMBL" id="RCW29532.1"/>
    </source>
</evidence>
<dbReference type="InterPro" id="IPR051310">
    <property type="entry name" value="MCP_chemotaxis"/>
</dbReference>
<dbReference type="InterPro" id="IPR004090">
    <property type="entry name" value="Chemotax_Me-accpt_rcpt"/>
</dbReference>
<dbReference type="STRING" id="1168289.GCA_000259075_00338"/>
<evidence type="ECO:0000313" key="9">
    <source>
        <dbReference type="Proteomes" id="UP000252733"/>
    </source>
</evidence>
<sequence>MKLKYNLNIAQKLIFGFGLILVVILINSVLTLGTLTRSKNLTNGVTSVYSPTTEMLGDLEMMVTQTKMLIKNWVYIDRQADTPDKVRLETIHNKDFPQLKERLLTISKEWDNEQDQEILNNALHEIDSLFIMHQSIMGLLSSFESYDDPMVMFEVEPMVVEGGDVITLSDQIIEDVSGLGTTYLAKYEASLQDMNDNFTWFTWFTALMSIILIAASLIIGFVLYTTIVKPLSKGVSFAQAFGKGDLTARVDVNQNDEIGILARELGSMAMSLKNTVVTIKQNALDLVHSSKNLRDSSQQLSRGSADQAASAEEVSTSIEEMVANIDQNTDNAIQTEKITVETAKEVNVANELSAEAVKAMQDISERISVISDIAFQTNILALNAAVEAARAGEHGRGFSVVAAEVRKLAEKSKVAADDIVTLVSKGLKVSKEAGEKSKMLVPDIEKTTQLIKEIAAASMEQKTGADQINQAMQQLNMITQENASSSDMLTTSSEQLSDLAANLQKAVEIFKIGEEVNVKAPKIEVPKESSKEKETRKKASSEAKDEAAPKKSEGRSGNTQKPNLGNLGREFDLDNYEKF</sequence>
<reference evidence="8 9" key="1">
    <citation type="submission" date="2018-07" db="EMBL/GenBank/DDBJ databases">
        <title>Freshwater and sediment microbial communities from various areas in North America, analyzing microbe dynamics in response to fracking.</title>
        <authorList>
            <person name="Lamendella R."/>
        </authorList>
    </citation>
    <scope>NUCLEOTIDE SEQUENCE [LARGE SCALE GENOMIC DNA]</scope>
    <source>
        <strain evidence="8 9">160A</strain>
    </source>
</reference>
<feature type="domain" description="HAMP" evidence="7">
    <location>
        <begin position="225"/>
        <end position="277"/>
    </location>
</feature>